<comment type="similarity">
    <text evidence="1">Belongs to the AfsR/DnrI/RedD regulatory family.</text>
</comment>
<reference evidence="8 9" key="1">
    <citation type="submission" date="2020-03" db="EMBL/GenBank/DDBJ databases">
        <title>Whole genome shotgun sequence of Phytohabitans suffuscus NBRC 105367.</title>
        <authorList>
            <person name="Komaki H."/>
            <person name="Tamura T."/>
        </authorList>
    </citation>
    <scope>NUCLEOTIDE SEQUENCE [LARGE SCALE GENOMIC DNA]</scope>
    <source>
        <strain evidence="8 9">NBRC 105367</strain>
    </source>
</reference>
<sequence>MEVRVLGAVELYTDGRVVAVGPPVQRVVLALLAVEAGRPVPVEVLVDQVWGEAAPAAARRGLHAYVAHLRRLFARVARDPDLLIRRSGGYVLDIRPEQVDLHRFRRLVRRARERCGPLGDRAALLQEAVGLWRGDPLAGLPGEWAARTRTGWQQERQDAVVAWADAELDSGNPGTAVGSLTHLVAEFPLVEPLAAALMRCLHATGRTGEAMACYTATRRHLVEELATEPGDELRAIHRQILRADPAGSRVAAEQWPKGPASVAPAQLPPDIPGFAARAAELAELDTLLAKAGGRPATVVISAVSGPAGVGKTALAVHWAHLVRDQFPDGQLYVNLRGYDSDGDAVEPPDALSGFLGALGVPARWIPADLDAQVGLYRSLLAGRRVLVALDNARDAEQVRPLLPGTAGCLVVVTSRNDLVSLVAIENAHPVMVDLMSAADARDLLAGRLGAARLAAEPAAVEEIIGRCAGLPLALSIVAARAATLRPRRSLGDLAAELGDAVRSPGRPAQRIRQLTAAPTLRQHPANTCHLACQESGSAPRPAHRRESLRLSKEGTANSDEEPADRRGRGRRRV</sequence>
<dbReference type="Gene3D" id="3.40.50.300">
    <property type="entry name" value="P-loop containing nucleotide triphosphate hydrolases"/>
    <property type="match status" value="1"/>
</dbReference>
<dbReference type="CDD" id="cd15831">
    <property type="entry name" value="BTAD"/>
    <property type="match status" value="1"/>
</dbReference>
<keyword evidence="4" id="KW-0804">Transcription</keyword>
<dbReference type="PROSITE" id="PS51755">
    <property type="entry name" value="OMPR_PHOB"/>
    <property type="match status" value="1"/>
</dbReference>
<evidence type="ECO:0000256" key="5">
    <source>
        <dbReference type="PROSITE-ProRule" id="PRU01091"/>
    </source>
</evidence>
<dbReference type="InterPro" id="IPR027417">
    <property type="entry name" value="P-loop_NTPase"/>
</dbReference>
<keyword evidence="9" id="KW-1185">Reference proteome</keyword>
<dbReference type="SUPFAM" id="SSF48452">
    <property type="entry name" value="TPR-like"/>
    <property type="match status" value="1"/>
</dbReference>
<dbReference type="InterPro" id="IPR005158">
    <property type="entry name" value="BTAD"/>
</dbReference>
<dbReference type="GO" id="GO:0043531">
    <property type="term" value="F:ADP binding"/>
    <property type="evidence" value="ECO:0007669"/>
    <property type="project" value="InterPro"/>
</dbReference>
<evidence type="ECO:0000256" key="2">
    <source>
        <dbReference type="ARBA" id="ARBA00023015"/>
    </source>
</evidence>
<dbReference type="Pfam" id="PF03704">
    <property type="entry name" value="BTAD"/>
    <property type="match status" value="1"/>
</dbReference>
<evidence type="ECO:0000256" key="3">
    <source>
        <dbReference type="ARBA" id="ARBA00023125"/>
    </source>
</evidence>
<dbReference type="InterPro" id="IPR011990">
    <property type="entry name" value="TPR-like_helical_dom_sf"/>
</dbReference>
<gene>
    <name evidence="8" type="ORF">Psuf_023090</name>
</gene>
<dbReference type="GO" id="GO:0003677">
    <property type="term" value="F:DNA binding"/>
    <property type="evidence" value="ECO:0007669"/>
    <property type="project" value="UniProtKB-UniRule"/>
</dbReference>
<keyword evidence="2" id="KW-0805">Transcription regulation</keyword>
<keyword evidence="3 5" id="KW-0238">DNA-binding</keyword>
<dbReference type="PANTHER" id="PTHR35807">
    <property type="entry name" value="TRANSCRIPTIONAL REGULATOR REDD-RELATED"/>
    <property type="match status" value="1"/>
</dbReference>
<dbReference type="InterPro" id="IPR036388">
    <property type="entry name" value="WH-like_DNA-bd_sf"/>
</dbReference>
<evidence type="ECO:0000259" key="7">
    <source>
        <dbReference type="PROSITE" id="PS51755"/>
    </source>
</evidence>
<evidence type="ECO:0000256" key="1">
    <source>
        <dbReference type="ARBA" id="ARBA00005820"/>
    </source>
</evidence>
<protein>
    <recommendedName>
        <fullName evidence="7">OmpR/PhoB-type domain-containing protein</fullName>
    </recommendedName>
</protein>
<dbReference type="InterPro" id="IPR051677">
    <property type="entry name" value="AfsR-DnrI-RedD_regulator"/>
</dbReference>
<dbReference type="SMART" id="SM00862">
    <property type="entry name" value="Trans_reg_C"/>
    <property type="match status" value="1"/>
</dbReference>
<feature type="DNA-binding region" description="OmpR/PhoB-type" evidence="5">
    <location>
        <begin position="1"/>
        <end position="94"/>
    </location>
</feature>
<dbReference type="SMART" id="SM01043">
    <property type="entry name" value="BTAD"/>
    <property type="match status" value="1"/>
</dbReference>
<dbReference type="Gene3D" id="1.25.40.10">
    <property type="entry name" value="Tetratricopeptide repeat domain"/>
    <property type="match status" value="1"/>
</dbReference>
<dbReference type="RefSeq" id="WP_173156438.1">
    <property type="nucleotide sequence ID" value="NZ_AP022871.1"/>
</dbReference>
<dbReference type="PANTHER" id="PTHR35807:SF1">
    <property type="entry name" value="TRANSCRIPTIONAL REGULATOR REDD"/>
    <property type="match status" value="1"/>
</dbReference>
<dbReference type="GO" id="GO:0006355">
    <property type="term" value="P:regulation of DNA-templated transcription"/>
    <property type="evidence" value="ECO:0007669"/>
    <property type="project" value="InterPro"/>
</dbReference>
<feature type="domain" description="OmpR/PhoB-type" evidence="7">
    <location>
        <begin position="1"/>
        <end position="94"/>
    </location>
</feature>
<dbReference type="InterPro" id="IPR001867">
    <property type="entry name" value="OmpR/PhoB-type_DNA-bd"/>
</dbReference>
<dbReference type="Proteomes" id="UP000503011">
    <property type="component" value="Chromosome"/>
</dbReference>
<evidence type="ECO:0000256" key="6">
    <source>
        <dbReference type="SAM" id="MobiDB-lite"/>
    </source>
</evidence>
<dbReference type="EMBL" id="AP022871">
    <property type="protein sequence ID" value="BCB84996.1"/>
    <property type="molecule type" value="Genomic_DNA"/>
</dbReference>
<dbReference type="InterPro" id="IPR016032">
    <property type="entry name" value="Sig_transdc_resp-reg_C-effctor"/>
</dbReference>
<name>A0A6F8YFX2_9ACTN</name>
<organism evidence="8 9">
    <name type="scientific">Phytohabitans suffuscus</name>
    <dbReference type="NCBI Taxonomy" id="624315"/>
    <lineage>
        <taxon>Bacteria</taxon>
        <taxon>Bacillati</taxon>
        <taxon>Actinomycetota</taxon>
        <taxon>Actinomycetes</taxon>
        <taxon>Micromonosporales</taxon>
        <taxon>Micromonosporaceae</taxon>
    </lineage>
</organism>
<dbReference type="Gene3D" id="1.10.10.10">
    <property type="entry name" value="Winged helix-like DNA-binding domain superfamily/Winged helix DNA-binding domain"/>
    <property type="match status" value="1"/>
</dbReference>
<reference evidence="8 9" key="2">
    <citation type="submission" date="2020-03" db="EMBL/GenBank/DDBJ databases">
        <authorList>
            <person name="Ichikawa N."/>
            <person name="Kimura A."/>
            <person name="Kitahashi Y."/>
            <person name="Uohara A."/>
        </authorList>
    </citation>
    <scope>NUCLEOTIDE SEQUENCE [LARGE SCALE GENOMIC DNA]</scope>
    <source>
        <strain evidence="8 9">NBRC 105367</strain>
    </source>
</reference>
<dbReference type="SUPFAM" id="SSF52540">
    <property type="entry name" value="P-loop containing nucleoside triphosphate hydrolases"/>
    <property type="match status" value="1"/>
</dbReference>
<evidence type="ECO:0000256" key="4">
    <source>
        <dbReference type="ARBA" id="ARBA00023163"/>
    </source>
</evidence>
<evidence type="ECO:0000313" key="9">
    <source>
        <dbReference type="Proteomes" id="UP000503011"/>
    </source>
</evidence>
<proteinExistence type="inferred from homology"/>
<evidence type="ECO:0000313" key="8">
    <source>
        <dbReference type="EMBL" id="BCB84996.1"/>
    </source>
</evidence>
<accession>A0A6F8YFX2</accession>
<dbReference type="KEGG" id="psuu:Psuf_023090"/>
<dbReference type="PRINTS" id="PR00364">
    <property type="entry name" value="DISEASERSIST"/>
</dbReference>
<dbReference type="GO" id="GO:0000160">
    <property type="term" value="P:phosphorelay signal transduction system"/>
    <property type="evidence" value="ECO:0007669"/>
    <property type="project" value="InterPro"/>
</dbReference>
<dbReference type="AlphaFoldDB" id="A0A6F8YFX2"/>
<dbReference type="Pfam" id="PF00486">
    <property type="entry name" value="Trans_reg_C"/>
    <property type="match status" value="1"/>
</dbReference>
<feature type="region of interest" description="Disordered" evidence="6">
    <location>
        <begin position="532"/>
        <end position="573"/>
    </location>
</feature>
<dbReference type="SUPFAM" id="SSF46894">
    <property type="entry name" value="C-terminal effector domain of the bipartite response regulators"/>
    <property type="match status" value="1"/>
</dbReference>